<dbReference type="AlphaFoldDB" id="A0AA43XL04"/>
<evidence type="ECO:0000259" key="1">
    <source>
        <dbReference type="PROSITE" id="PS50902"/>
    </source>
</evidence>
<dbReference type="PROSITE" id="PS00201">
    <property type="entry name" value="FLAVODOXIN"/>
    <property type="match status" value="1"/>
</dbReference>
<dbReference type="EMBL" id="SUMG01000006">
    <property type="protein sequence ID" value="NBG88204.1"/>
    <property type="molecule type" value="Genomic_DNA"/>
</dbReference>
<dbReference type="PANTHER" id="PTHR30546">
    <property type="entry name" value="FLAVODOXIN-RELATED PROTEIN WRBA-RELATED"/>
    <property type="match status" value="1"/>
</dbReference>
<dbReference type="GO" id="GO:0010181">
    <property type="term" value="F:FMN binding"/>
    <property type="evidence" value="ECO:0007669"/>
    <property type="project" value="InterPro"/>
</dbReference>
<dbReference type="Proteomes" id="UP000449710">
    <property type="component" value="Unassembled WGS sequence"/>
</dbReference>
<sequence length="158" mass="16746">MAKILVIYYSKTGNTKKMAKAVGEGVKERGGEPDVVHVEDFGDIEKLLDYDGYIMGSPTYFGILAAPLKDFIDRSIKVYKKLDGRVGGAFASSGIQGGGNETTIHSITQALKVHGLIMPGFSGAGHYGPAAVGEPDEKIISESRQLGKSVTALAQKIS</sequence>
<dbReference type="PANTHER" id="PTHR30546:SF57">
    <property type="entry name" value="FLAVODOXIN FAMILY PROTEIN"/>
    <property type="match status" value="1"/>
</dbReference>
<gene>
    <name evidence="2" type="ORF">ISALK_06785</name>
</gene>
<organism evidence="2 3">
    <name type="scientific">Isachenkonia alkalipeptolytica</name>
    <dbReference type="NCBI Taxonomy" id="2565777"/>
    <lineage>
        <taxon>Bacteria</taxon>
        <taxon>Bacillati</taxon>
        <taxon>Bacillota</taxon>
        <taxon>Clostridia</taxon>
        <taxon>Eubacteriales</taxon>
        <taxon>Clostridiaceae</taxon>
        <taxon>Isachenkonia</taxon>
    </lineage>
</organism>
<comment type="caution">
    <text evidence="2">The sequence shown here is derived from an EMBL/GenBank/DDBJ whole genome shotgun (WGS) entry which is preliminary data.</text>
</comment>
<reference evidence="2 3" key="1">
    <citation type="submission" date="2019-04" db="EMBL/GenBank/DDBJ databases">
        <title>Isachenkonia alkalipeptolytica gen. nov. sp. nov. a new anaerobic, alkiliphilic organothrophic bacterium capable to reduce synthesized ferrihydrite isolated from a soda lake.</title>
        <authorList>
            <person name="Toshchakov S.V."/>
            <person name="Zavarzina D.G."/>
            <person name="Zhilina T.N."/>
            <person name="Kostrikina N.A."/>
            <person name="Kublanov I.V."/>
        </authorList>
    </citation>
    <scope>NUCLEOTIDE SEQUENCE [LARGE SCALE GENOMIC DNA]</scope>
    <source>
        <strain evidence="2 3">Z-1701</strain>
    </source>
</reference>
<proteinExistence type="predicted"/>
<name>A0AA43XL04_9CLOT</name>
<evidence type="ECO:0000313" key="2">
    <source>
        <dbReference type="EMBL" id="NBG88204.1"/>
    </source>
</evidence>
<dbReference type="GO" id="GO:0009055">
    <property type="term" value="F:electron transfer activity"/>
    <property type="evidence" value="ECO:0007669"/>
    <property type="project" value="InterPro"/>
</dbReference>
<dbReference type="InterPro" id="IPR008254">
    <property type="entry name" value="Flavodoxin/NO_synth"/>
</dbReference>
<dbReference type="Pfam" id="PF00258">
    <property type="entry name" value="Flavodoxin_1"/>
    <property type="match status" value="1"/>
</dbReference>
<dbReference type="InterPro" id="IPR029039">
    <property type="entry name" value="Flavoprotein-like_sf"/>
</dbReference>
<dbReference type="RefSeq" id="WP_160720499.1">
    <property type="nucleotide sequence ID" value="NZ_SUMG01000006.1"/>
</dbReference>
<dbReference type="PROSITE" id="PS50902">
    <property type="entry name" value="FLAVODOXIN_LIKE"/>
    <property type="match status" value="1"/>
</dbReference>
<dbReference type="Gene3D" id="3.40.50.360">
    <property type="match status" value="1"/>
</dbReference>
<dbReference type="InterPro" id="IPR001226">
    <property type="entry name" value="Flavodoxin_CS"/>
</dbReference>
<keyword evidence="3" id="KW-1185">Reference proteome</keyword>
<dbReference type="GO" id="GO:0016020">
    <property type="term" value="C:membrane"/>
    <property type="evidence" value="ECO:0007669"/>
    <property type="project" value="TreeGrafter"/>
</dbReference>
<evidence type="ECO:0000313" key="3">
    <source>
        <dbReference type="Proteomes" id="UP000449710"/>
    </source>
</evidence>
<feature type="domain" description="Flavodoxin-like" evidence="1">
    <location>
        <begin position="4"/>
        <end position="158"/>
    </location>
</feature>
<accession>A0AA43XL04</accession>
<dbReference type="GO" id="GO:0003955">
    <property type="term" value="F:NAD(P)H dehydrogenase (quinone) activity"/>
    <property type="evidence" value="ECO:0007669"/>
    <property type="project" value="TreeGrafter"/>
</dbReference>
<protein>
    <submittedName>
        <fullName evidence="2">Flavodoxin family protein</fullName>
    </submittedName>
</protein>
<dbReference type="SUPFAM" id="SSF52218">
    <property type="entry name" value="Flavoproteins"/>
    <property type="match status" value="1"/>
</dbReference>